<name>A0A4Q9FG23_9FLAO</name>
<organism evidence="2 3">
    <name type="scientific">Hyunsoonleella flava</name>
    <dbReference type="NCBI Taxonomy" id="2527939"/>
    <lineage>
        <taxon>Bacteria</taxon>
        <taxon>Pseudomonadati</taxon>
        <taxon>Bacteroidota</taxon>
        <taxon>Flavobacteriia</taxon>
        <taxon>Flavobacteriales</taxon>
        <taxon>Flavobacteriaceae</taxon>
    </lineage>
</organism>
<dbReference type="RefSeq" id="WP_130963501.1">
    <property type="nucleotide sequence ID" value="NZ_SIRT01000003.1"/>
</dbReference>
<accession>A0A4Q9FG23</accession>
<dbReference type="AlphaFoldDB" id="A0A4Q9FG23"/>
<feature type="transmembrane region" description="Helical" evidence="1">
    <location>
        <begin position="80"/>
        <end position="101"/>
    </location>
</feature>
<feature type="transmembrane region" description="Helical" evidence="1">
    <location>
        <begin position="42"/>
        <end position="59"/>
    </location>
</feature>
<dbReference type="OrthoDB" id="1122768at2"/>
<dbReference type="Proteomes" id="UP000291142">
    <property type="component" value="Unassembled WGS sequence"/>
</dbReference>
<protein>
    <submittedName>
        <fullName evidence="2">DUF4199 domain-containing protein</fullName>
    </submittedName>
</protein>
<dbReference type="InterPro" id="IPR025250">
    <property type="entry name" value="DUF4199"/>
</dbReference>
<evidence type="ECO:0000256" key="1">
    <source>
        <dbReference type="SAM" id="Phobius"/>
    </source>
</evidence>
<evidence type="ECO:0000313" key="3">
    <source>
        <dbReference type="Proteomes" id="UP000291142"/>
    </source>
</evidence>
<sequence>MEEQQLSPGKFSVNYGLILGVIMIAITAITYFSGIMEKGEQWPNFILYIIFPVIIIYSINRYKKHNGGLLTLIDAIKVGVAVAVISALISTAFNALLFYVIDPYLTDRIMDITREKLYENPKMTEEMIDKTMETIKKFSNPWLGGAIGIGLSALFGLIYSVIGGLVMKKEA</sequence>
<keyword evidence="3" id="KW-1185">Reference proteome</keyword>
<keyword evidence="1" id="KW-0812">Transmembrane</keyword>
<keyword evidence="1" id="KW-1133">Transmembrane helix</keyword>
<dbReference type="EMBL" id="SIRT01000003">
    <property type="protein sequence ID" value="TBN04780.1"/>
    <property type="molecule type" value="Genomic_DNA"/>
</dbReference>
<keyword evidence="1" id="KW-0472">Membrane</keyword>
<dbReference type="Pfam" id="PF13858">
    <property type="entry name" value="DUF4199"/>
    <property type="match status" value="1"/>
</dbReference>
<proteinExistence type="predicted"/>
<feature type="transmembrane region" description="Helical" evidence="1">
    <location>
        <begin position="142"/>
        <end position="166"/>
    </location>
</feature>
<comment type="caution">
    <text evidence="2">The sequence shown here is derived from an EMBL/GenBank/DDBJ whole genome shotgun (WGS) entry which is preliminary data.</text>
</comment>
<reference evidence="2 3" key="1">
    <citation type="submission" date="2019-02" db="EMBL/GenBank/DDBJ databases">
        <title>Hyunsoonleella sp., isolated from marine sediment.</title>
        <authorList>
            <person name="Liu B.-T."/>
        </authorList>
    </citation>
    <scope>NUCLEOTIDE SEQUENCE [LARGE SCALE GENOMIC DNA]</scope>
    <source>
        <strain evidence="2 3">T58</strain>
    </source>
</reference>
<gene>
    <name evidence="2" type="ORF">EYD45_05835</name>
</gene>
<evidence type="ECO:0000313" key="2">
    <source>
        <dbReference type="EMBL" id="TBN04780.1"/>
    </source>
</evidence>
<feature type="transmembrane region" description="Helical" evidence="1">
    <location>
        <begin position="12"/>
        <end position="36"/>
    </location>
</feature>